<dbReference type="PANTHER" id="PTHR11496:SF83">
    <property type="entry name" value="HYDROXYACID-OXOACID TRANSHYDROGENASE, MITOCHONDRIAL"/>
    <property type="match status" value="1"/>
</dbReference>
<dbReference type="EMBL" id="JAKGUD010000015">
    <property type="protein sequence ID" value="MCF4143410.1"/>
    <property type="molecule type" value="Genomic_DNA"/>
</dbReference>
<dbReference type="InterPro" id="IPR018211">
    <property type="entry name" value="ADH_Fe_CS"/>
</dbReference>
<evidence type="ECO:0000259" key="2">
    <source>
        <dbReference type="Pfam" id="PF00465"/>
    </source>
</evidence>
<organism evidence="4 5">
    <name type="scientific">Dethiosulfovibrio marinus</name>
    <dbReference type="NCBI Taxonomy" id="133532"/>
    <lineage>
        <taxon>Bacteria</taxon>
        <taxon>Thermotogati</taxon>
        <taxon>Synergistota</taxon>
        <taxon>Synergistia</taxon>
        <taxon>Synergistales</taxon>
        <taxon>Dethiosulfovibrionaceae</taxon>
        <taxon>Dethiosulfovibrio</taxon>
    </lineage>
</organism>
<evidence type="ECO:0000313" key="5">
    <source>
        <dbReference type="Proteomes" id="UP001200430"/>
    </source>
</evidence>
<dbReference type="RefSeq" id="WP_236100112.1">
    <property type="nucleotide sequence ID" value="NZ_JAKGUD010000015.1"/>
</dbReference>
<dbReference type="SUPFAM" id="SSF56796">
    <property type="entry name" value="Dehydroquinate synthase-like"/>
    <property type="match status" value="1"/>
</dbReference>
<dbReference type="InterPro" id="IPR001670">
    <property type="entry name" value="ADH_Fe/GldA"/>
</dbReference>
<evidence type="ECO:0000313" key="4">
    <source>
        <dbReference type="EMBL" id="MCF4143410.1"/>
    </source>
</evidence>
<dbReference type="Gene3D" id="3.40.50.1970">
    <property type="match status" value="1"/>
</dbReference>
<keyword evidence="5" id="KW-1185">Reference proteome</keyword>
<comment type="caution">
    <text evidence="4">The sequence shown here is derived from an EMBL/GenBank/DDBJ whole genome shotgun (WGS) entry which is preliminary data.</text>
</comment>
<feature type="domain" description="Fe-containing alcohol dehydrogenase-like C-terminal" evidence="3">
    <location>
        <begin position="184"/>
        <end position="386"/>
    </location>
</feature>
<evidence type="ECO:0000256" key="1">
    <source>
        <dbReference type="ARBA" id="ARBA00023002"/>
    </source>
</evidence>
<proteinExistence type="predicted"/>
<dbReference type="Pfam" id="PF25137">
    <property type="entry name" value="ADH_Fe_C"/>
    <property type="match status" value="1"/>
</dbReference>
<reference evidence="4 5" key="1">
    <citation type="submission" date="2022-01" db="EMBL/GenBank/DDBJ databases">
        <title>Dethiosulfovibrio faecalis sp. nov., a novel proteolytic, non-sulfur-reducing bacterium isolated from a marine aquaculture solid waste bioreactor.</title>
        <authorList>
            <person name="Grabowski S."/>
            <person name="Apolinario E."/>
            <person name="Schneider N."/>
            <person name="Marshall C.W."/>
            <person name="Sowers K.R."/>
        </authorList>
    </citation>
    <scope>NUCLEOTIDE SEQUENCE [LARGE SCALE GENOMIC DNA]</scope>
    <source>
        <strain evidence="4 5">DSM 12537</strain>
    </source>
</reference>
<dbReference type="PANTHER" id="PTHR11496">
    <property type="entry name" value="ALCOHOL DEHYDROGENASE"/>
    <property type="match status" value="1"/>
</dbReference>
<accession>A0ABS9EQD6</accession>
<name>A0ABS9EQD6_9BACT</name>
<dbReference type="Proteomes" id="UP001200430">
    <property type="component" value="Unassembled WGS sequence"/>
</dbReference>
<dbReference type="InterPro" id="IPR056798">
    <property type="entry name" value="ADH_Fe_C"/>
</dbReference>
<protein>
    <submittedName>
        <fullName evidence="4">Iron-containing alcohol dehydrogenase</fullName>
    </submittedName>
</protein>
<evidence type="ECO:0000259" key="3">
    <source>
        <dbReference type="Pfam" id="PF25137"/>
    </source>
</evidence>
<dbReference type="CDD" id="cd08188">
    <property type="entry name" value="PDDH"/>
    <property type="match status" value="1"/>
</dbReference>
<dbReference type="Gene3D" id="1.20.1090.10">
    <property type="entry name" value="Dehydroquinate synthase-like - alpha domain"/>
    <property type="match status" value="1"/>
</dbReference>
<sequence>MAGYYLMPPVNLMGRGSLQKTGSWMEKLGGRKALIVASIGEYGELQGSMVLEVLKAHGLEGDVFPGTGPNPTDVMVEEAVGRYFGQRCDCLIAVGGGSAMDCTKAASVSIGRIDEKSGKGKDRKDRPPFIAINTTAGTGSEATSFAVITDSENHRKITVQDWTLMPDVSINDPDLMLSMPPGLTAATGMDALSHAVEAYVSTEASLFSDGIALQAIRTIFRWLPMAVRYGDSIEAREAMCNAAFMAGVAFNNAGLGYVHALSHPISAMYGAPHGLVNAILLPVVERYNLPAAATKMATMGSVIDEATYDRYGIDHSGFRTAEKAEKVVEAMADLAKEIGITGGLSSLGVTENSIDDLALAASKEAIGINNPRKGVLQEIKELYIQAL</sequence>
<gene>
    <name evidence="4" type="ORF">L2W38_11365</name>
</gene>
<keyword evidence="1" id="KW-0560">Oxidoreductase</keyword>
<feature type="domain" description="Alcohol dehydrogenase iron-type/glycerol dehydrogenase GldA" evidence="2">
    <location>
        <begin position="10"/>
        <end position="173"/>
    </location>
</feature>
<dbReference type="InterPro" id="IPR039697">
    <property type="entry name" value="Alcohol_dehydrogenase_Fe"/>
</dbReference>
<dbReference type="Pfam" id="PF00465">
    <property type="entry name" value="Fe-ADH"/>
    <property type="match status" value="1"/>
</dbReference>
<dbReference type="PROSITE" id="PS00913">
    <property type="entry name" value="ADH_IRON_1"/>
    <property type="match status" value="1"/>
</dbReference>